<proteinExistence type="predicted"/>
<comment type="caution">
    <text evidence="1">The sequence shown here is derived from an EMBL/GenBank/DDBJ whole genome shotgun (WGS) entry which is preliminary data.</text>
</comment>
<reference evidence="1 2" key="1">
    <citation type="journal article" date="2020" name="Nature">
        <title>Six reference-quality genomes reveal evolution of bat adaptations.</title>
        <authorList>
            <person name="Jebb D."/>
            <person name="Huang Z."/>
            <person name="Pippel M."/>
            <person name="Hughes G.M."/>
            <person name="Lavrichenko K."/>
            <person name="Devanna P."/>
            <person name="Winkler S."/>
            <person name="Jermiin L.S."/>
            <person name="Skirmuntt E.C."/>
            <person name="Katzourakis A."/>
            <person name="Burkitt-Gray L."/>
            <person name="Ray D.A."/>
            <person name="Sullivan K.A.M."/>
            <person name="Roscito J.G."/>
            <person name="Kirilenko B.M."/>
            <person name="Davalos L.M."/>
            <person name="Corthals A.P."/>
            <person name="Power M.L."/>
            <person name="Jones G."/>
            <person name="Ransome R.D."/>
            <person name="Dechmann D.K.N."/>
            <person name="Locatelli A.G."/>
            <person name="Puechmaille S.J."/>
            <person name="Fedrigo O."/>
            <person name="Jarvis E.D."/>
            <person name="Hiller M."/>
            <person name="Vernes S.C."/>
            <person name="Myers E.W."/>
            <person name="Teeling E.C."/>
        </authorList>
    </citation>
    <scope>NUCLEOTIDE SEQUENCE [LARGE SCALE GENOMIC DNA]</scope>
    <source>
        <strain evidence="1">MPipKuh1</strain>
        <tissue evidence="1">Flight muscle</tissue>
    </source>
</reference>
<protein>
    <submittedName>
        <fullName evidence="1">Uncharacterized protein</fullName>
    </submittedName>
</protein>
<dbReference type="AlphaFoldDB" id="A0A7J8B1X0"/>
<keyword evidence="2" id="KW-1185">Reference proteome</keyword>
<accession>A0A7J8B1X0</accession>
<organism evidence="1 2">
    <name type="scientific">Pipistrellus kuhlii</name>
    <name type="common">Kuhl's pipistrelle</name>
    <dbReference type="NCBI Taxonomy" id="59472"/>
    <lineage>
        <taxon>Eukaryota</taxon>
        <taxon>Metazoa</taxon>
        <taxon>Chordata</taxon>
        <taxon>Craniata</taxon>
        <taxon>Vertebrata</taxon>
        <taxon>Euteleostomi</taxon>
        <taxon>Mammalia</taxon>
        <taxon>Eutheria</taxon>
        <taxon>Laurasiatheria</taxon>
        <taxon>Chiroptera</taxon>
        <taxon>Yangochiroptera</taxon>
        <taxon>Vespertilionidae</taxon>
        <taxon>Pipistrellus</taxon>
    </lineage>
</organism>
<name>A0A7J8B1X0_PIPKU</name>
<dbReference type="EMBL" id="JACAGB010000001">
    <property type="protein sequence ID" value="KAF6392455.1"/>
    <property type="molecule type" value="Genomic_DNA"/>
</dbReference>
<evidence type="ECO:0000313" key="1">
    <source>
        <dbReference type="EMBL" id="KAF6392455.1"/>
    </source>
</evidence>
<gene>
    <name evidence="1" type="ORF">mPipKuh1_007670</name>
</gene>
<dbReference type="Proteomes" id="UP000558488">
    <property type="component" value="Unassembled WGS sequence"/>
</dbReference>
<evidence type="ECO:0000313" key="2">
    <source>
        <dbReference type="Proteomes" id="UP000558488"/>
    </source>
</evidence>
<sequence>MHFPEECPWAPPAPHRGPYPRKGLNPCPGLELPCPSLSLVRLSCCRLLPPCSPWGQKPKVPGPQHPPEGSPWFSLTSWLSLASARQCSCAPACTPVVSHPLWRCFVRQHPRGACSPWRAAWTFGAGEQGLLLRVRGTAAQSASEGPLLPVRPGSALVSPPWWDSALFCFLLFLFSTKACATRCP</sequence>